<evidence type="ECO:0000313" key="2">
    <source>
        <dbReference type="EMBL" id="VUX65192.1"/>
    </source>
</evidence>
<dbReference type="AlphaFoldDB" id="A0A564WS39"/>
<dbReference type="EMBL" id="CABHOF010000037">
    <property type="protein sequence ID" value="VUX65192.1"/>
    <property type="molecule type" value="Genomic_DNA"/>
</dbReference>
<evidence type="ECO:0008006" key="4">
    <source>
        <dbReference type="Google" id="ProtNLM"/>
    </source>
</evidence>
<keyword evidence="3" id="KW-1185">Reference proteome</keyword>
<reference evidence="2 3" key="1">
    <citation type="submission" date="2019-07" db="EMBL/GenBank/DDBJ databases">
        <authorList>
            <person name="Chang H.-W."/>
            <person name="Raman A."/>
            <person name="Venkatesh S."/>
            <person name="Gehrig J."/>
        </authorList>
    </citation>
    <scope>NUCLEOTIDE SEQUENCE [LARGE SCALE GENOMIC DNA]</scope>
    <source>
        <strain evidence="2">Blautia_wexlerae_LFYP_14</strain>
    </source>
</reference>
<dbReference type="Proteomes" id="UP000366766">
    <property type="component" value="Unassembled WGS sequence"/>
</dbReference>
<organism evidence="2 3">
    <name type="scientific">Blautia wexlerae</name>
    <dbReference type="NCBI Taxonomy" id="418240"/>
    <lineage>
        <taxon>Bacteria</taxon>
        <taxon>Bacillati</taxon>
        <taxon>Bacillota</taxon>
        <taxon>Clostridia</taxon>
        <taxon>Lachnospirales</taxon>
        <taxon>Lachnospiraceae</taxon>
        <taxon>Blautia</taxon>
    </lineage>
</organism>
<proteinExistence type="predicted"/>
<accession>A0A564WS39</accession>
<feature type="region of interest" description="Disordered" evidence="1">
    <location>
        <begin position="388"/>
        <end position="413"/>
    </location>
</feature>
<name>A0A564WS39_9FIRM</name>
<gene>
    <name evidence="2" type="ORF">BWLFYP14_01883</name>
</gene>
<evidence type="ECO:0000256" key="1">
    <source>
        <dbReference type="SAM" id="MobiDB-lite"/>
    </source>
</evidence>
<evidence type="ECO:0000313" key="3">
    <source>
        <dbReference type="Proteomes" id="UP000366766"/>
    </source>
</evidence>
<sequence length="978" mass="105450">MGDTLAKLKVILEASTASYKKEMEKAQKVTKNVSDSVKSEISKVKQAMKMDDATESVKKQVSVFQKMKQAITKYQVKAGIKVPTQDFQELQSGMKKAEGTLSSLIAKQEKYEAIGVKKNSSAWKSLQYDIQGAKNEIEGYKNEMAEMQSNGTAFTRGYSIPKEIFKGIGKGALGLGNLGLNAAQKGWGGLKKIISGTASALTKVTTVIKRTSGAFAALIQKFTSGIPILRRFTGATKSASGGLGGGLKNILKYAFGIRSLFALVNKLRSALVDGFKNLAQYSGETNNSISMLMSSLTQLKNAFAAAFAPILNVIAPILNTLIQKIISVVNTFGQLTSALTGKTTYIKAKKVQQDYAKSLNSNANSAKNAKKANEELKRTILSFDQINKMDDNSSSDSNSGIADTGGLSPSDMFETESIPSKIKGIADMIKQAWKNADFTEIGAMVGNKLNAALNSIPWDKIKNTCNKIAKSVATFLNGFLETVDWKLVGNTIAQGINTAFGMANTFAENFHWDSLGKAIGNGINGALGGLDWNLIQETVRNIATGITDTLNSFIQTTDWALVGQSFGNGINTILDFFHTAINNFDWTGAGTALADFVNNAVNTIDFVNLGQTISDGIKGVFDFGIAAIEGIDWWTIGEKVRDGLAAIDWNGIADGFFELIGAAFGGLSAFFGGLLSDAVSGAQKYFQKKIEECGGNVVKGIFKGIKDAVVGIAEWIKDHIFTPFMKGFTAAFGIHSPSTVMAEQGGYIIDGLLKGVKDNISKFLNYIKEIPGKVLKAIGNIKNKVLQKGSDIVSGLKDGFNEKVSTFTSVLGTLPETIRNAIPNLFDVGSNIIQNFANGFSSVHIPMPHIGWDWTGGSIRIGNFSFSLPRFNLQWYAKGGFPEMGQLFIANEAGPEMVGKMGNRNAVANNNQIVDGIKNGVFEAVLDAFNASGILERDDSEKEVTLEFTLKADSETLYKVVRKGKKKYDYRFAVTETI</sequence>
<dbReference type="RefSeq" id="WP_144137029.1">
    <property type="nucleotide sequence ID" value="NZ_CABHOF010000037.1"/>
</dbReference>
<protein>
    <recommendedName>
        <fullName evidence="4">Phage-related protein</fullName>
    </recommendedName>
</protein>